<evidence type="ECO:0000313" key="2">
    <source>
        <dbReference type="Proteomes" id="UP001163096"/>
    </source>
</evidence>
<dbReference type="Pfam" id="PF02452">
    <property type="entry name" value="PemK_toxin"/>
    <property type="match status" value="1"/>
</dbReference>
<evidence type="ECO:0000313" key="1">
    <source>
        <dbReference type="EMBL" id="WAI01683.1"/>
    </source>
</evidence>
<protein>
    <submittedName>
        <fullName evidence="1">Type II toxin-antitoxin system PemK/MazF family toxin</fullName>
    </submittedName>
</protein>
<name>A0A9X9S4L8_METOG</name>
<dbReference type="AlphaFoldDB" id="A0A9X9S4L8"/>
<dbReference type="InterPro" id="IPR003477">
    <property type="entry name" value="PemK-like"/>
</dbReference>
<dbReference type="GeneID" id="76833854"/>
<organism evidence="1 2">
    <name type="scientific">Methanogenium organophilum</name>
    <dbReference type="NCBI Taxonomy" id="2199"/>
    <lineage>
        <taxon>Archaea</taxon>
        <taxon>Methanobacteriati</taxon>
        <taxon>Methanobacteriota</taxon>
        <taxon>Stenosarchaea group</taxon>
        <taxon>Methanomicrobia</taxon>
        <taxon>Methanomicrobiales</taxon>
        <taxon>Methanomicrobiaceae</taxon>
        <taxon>Methanogenium</taxon>
    </lineage>
</organism>
<accession>A0A9X9S4L8</accession>
<dbReference type="EMBL" id="CP113361">
    <property type="protein sequence ID" value="WAI01683.1"/>
    <property type="molecule type" value="Genomic_DNA"/>
</dbReference>
<dbReference type="SUPFAM" id="SSF50118">
    <property type="entry name" value="Cell growth inhibitor/plasmid maintenance toxic component"/>
    <property type="match status" value="1"/>
</dbReference>
<dbReference type="Gene3D" id="2.30.30.110">
    <property type="match status" value="1"/>
</dbReference>
<dbReference type="RefSeq" id="WP_268186944.1">
    <property type="nucleotide sequence ID" value="NZ_CP113361.1"/>
</dbReference>
<gene>
    <name evidence="1" type="ORF">OU421_02090</name>
</gene>
<keyword evidence="2" id="KW-1185">Reference proteome</keyword>
<reference evidence="1" key="1">
    <citation type="submission" date="2022-11" db="EMBL/GenBank/DDBJ databases">
        <title>Complete genome sequence of Methanogenium organophilum DSM 3596.</title>
        <authorList>
            <person name="Chen S.-C."/>
            <person name="Lai S.-J."/>
            <person name="You Y.-T."/>
        </authorList>
    </citation>
    <scope>NUCLEOTIDE SEQUENCE</scope>
    <source>
        <strain evidence="1">DSM 3596</strain>
    </source>
</reference>
<dbReference type="KEGG" id="mou:OU421_02090"/>
<dbReference type="Proteomes" id="UP001163096">
    <property type="component" value="Chromosome"/>
</dbReference>
<sequence>MKGCRPGDVILAPFSLGNSTYPRPLVILSVTGEGTLLVCPFTSKRPIDKPAIACAIHDFHAGGLDLFEDSYILIHEQRTITERSVRHKKGTLEPDYFRTLLESAHSLW</sequence>
<proteinExistence type="predicted"/>
<dbReference type="InterPro" id="IPR011067">
    <property type="entry name" value="Plasmid_toxin/cell-grow_inhib"/>
</dbReference>
<dbReference type="GO" id="GO:0003677">
    <property type="term" value="F:DNA binding"/>
    <property type="evidence" value="ECO:0007669"/>
    <property type="project" value="InterPro"/>
</dbReference>